<feature type="domain" description="Cell wall hydrolase SleB" evidence="2">
    <location>
        <begin position="74"/>
        <end position="173"/>
    </location>
</feature>
<dbReference type="EMBL" id="JAJEPS010000001">
    <property type="protein sequence ID" value="MCC2124846.1"/>
    <property type="molecule type" value="Genomic_DNA"/>
</dbReference>
<proteinExistence type="predicted"/>
<feature type="chain" id="PRO_5042217719" evidence="1">
    <location>
        <begin position="20"/>
        <end position="180"/>
    </location>
</feature>
<dbReference type="AlphaFoldDB" id="A0AAE3A2E4"/>
<dbReference type="GO" id="GO:0016787">
    <property type="term" value="F:hydrolase activity"/>
    <property type="evidence" value="ECO:0007669"/>
    <property type="project" value="UniProtKB-KW"/>
</dbReference>
<evidence type="ECO:0000259" key="2">
    <source>
        <dbReference type="Pfam" id="PF07486"/>
    </source>
</evidence>
<protein>
    <submittedName>
        <fullName evidence="3">Cell wall hydrolase</fullName>
    </submittedName>
</protein>
<dbReference type="RefSeq" id="WP_308458400.1">
    <property type="nucleotide sequence ID" value="NZ_JAJEPS010000001.1"/>
</dbReference>
<gene>
    <name evidence="3" type="ORF">LKD36_01480</name>
</gene>
<dbReference type="Pfam" id="PF07486">
    <property type="entry name" value="Hydrolase_2"/>
    <property type="match status" value="1"/>
</dbReference>
<dbReference type="InterPro" id="IPR011105">
    <property type="entry name" value="Cell_wall_hydrolase_SleB"/>
</dbReference>
<dbReference type="Proteomes" id="UP001198220">
    <property type="component" value="Unassembled WGS sequence"/>
</dbReference>
<keyword evidence="3" id="KW-0378">Hydrolase</keyword>
<comment type="caution">
    <text evidence="3">The sequence shown here is derived from an EMBL/GenBank/DDBJ whole genome shotgun (WGS) entry which is preliminary data.</text>
</comment>
<dbReference type="Gene3D" id="1.10.10.2520">
    <property type="entry name" value="Cell wall hydrolase SleB, domain 1"/>
    <property type="match status" value="1"/>
</dbReference>
<reference evidence="3 4" key="1">
    <citation type="submission" date="2021-10" db="EMBL/GenBank/DDBJ databases">
        <title>Anaerobic single-cell dispensing facilitates the cultivation of human gut bacteria.</title>
        <authorList>
            <person name="Afrizal A."/>
        </authorList>
    </citation>
    <scope>NUCLEOTIDE SEQUENCE [LARGE SCALE GENOMIC DNA]</scope>
    <source>
        <strain evidence="3 4">CLA-AA-H276</strain>
    </source>
</reference>
<keyword evidence="4" id="KW-1185">Reference proteome</keyword>
<evidence type="ECO:0000256" key="1">
    <source>
        <dbReference type="SAM" id="SignalP"/>
    </source>
</evidence>
<sequence>MYRHSIRLFLAAVGTAALAAAMDPGMPVAARVRIVPSETQLVPSEEPMDHYVPEGWSEEESHLLMKIAMAEAEGEDTNGKALVMCVVLNRVESIRFPDTIYDVIFDDGAFTSVTNGRYDRVEPDTDCYAALDLVKDGWDGTDGALYFERTTDEETWHSRNLDKLFAYGNHTFYIERGDDE</sequence>
<evidence type="ECO:0000313" key="3">
    <source>
        <dbReference type="EMBL" id="MCC2124846.1"/>
    </source>
</evidence>
<accession>A0AAE3A2E4</accession>
<name>A0AAE3A2E4_9FIRM</name>
<organism evidence="3 4">
    <name type="scientific">Hominiventricola filiformis</name>
    <dbReference type="NCBI Taxonomy" id="2885352"/>
    <lineage>
        <taxon>Bacteria</taxon>
        <taxon>Bacillati</taxon>
        <taxon>Bacillota</taxon>
        <taxon>Clostridia</taxon>
        <taxon>Lachnospirales</taxon>
        <taxon>Lachnospiraceae</taxon>
        <taxon>Hominiventricola</taxon>
    </lineage>
</organism>
<feature type="signal peptide" evidence="1">
    <location>
        <begin position="1"/>
        <end position="19"/>
    </location>
</feature>
<keyword evidence="1" id="KW-0732">Signal</keyword>
<evidence type="ECO:0000313" key="4">
    <source>
        <dbReference type="Proteomes" id="UP001198220"/>
    </source>
</evidence>
<dbReference type="InterPro" id="IPR042047">
    <property type="entry name" value="SleB_dom1"/>
</dbReference>